<keyword evidence="1" id="KW-1133">Transmembrane helix</keyword>
<keyword evidence="1" id="KW-0472">Membrane</keyword>
<dbReference type="EMBL" id="PDUD01000064">
    <property type="protein sequence ID" value="PHN01057.1"/>
    <property type="molecule type" value="Genomic_DNA"/>
</dbReference>
<comment type="caution">
    <text evidence="4">The sequence shown here is derived from an EMBL/GenBank/DDBJ whole genome shotgun (WGS) entry which is preliminary data.</text>
</comment>
<reference evidence="4 5" key="1">
    <citation type="submission" date="2017-10" db="EMBL/GenBank/DDBJ databases">
        <title>The draft genome sequence of Lewinella nigricans NBRC 102662.</title>
        <authorList>
            <person name="Wang K."/>
        </authorList>
    </citation>
    <scope>NUCLEOTIDE SEQUENCE [LARGE SCALE GENOMIC DNA]</scope>
    <source>
        <strain evidence="4 5">NBRC 102662</strain>
    </source>
</reference>
<dbReference type="AlphaFoldDB" id="A0A2D0MXW2"/>
<dbReference type="Gene3D" id="2.60.120.1440">
    <property type="match status" value="1"/>
</dbReference>
<name>A0A2D0MXW2_FLAN2</name>
<dbReference type="PIRSF" id="PIRSF018266">
    <property type="entry name" value="FecR"/>
    <property type="match status" value="1"/>
</dbReference>
<organism evidence="4 5">
    <name type="scientific">Flavilitoribacter nigricans (strain ATCC 23147 / DSM 23189 / NBRC 102662 / NCIMB 1420 / SS-2)</name>
    <name type="common">Lewinella nigricans</name>
    <dbReference type="NCBI Taxonomy" id="1122177"/>
    <lineage>
        <taxon>Bacteria</taxon>
        <taxon>Pseudomonadati</taxon>
        <taxon>Bacteroidota</taxon>
        <taxon>Saprospiria</taxon>
        <taxon>Saprospirales</taxon>
        <taxon>Lewinellaceae</taxon>
        <taxon>Flavilitoribacter</taxon>
    </lineage>
</organism>
<dbReference type="GO" id="GO:0016989">
    <property type="term" value="F:sigma factor antagonist activity"/>
    <property type="evidence" value="ECO:0007669"/>
    <property type="project" value="TreeGrafter"/>
</dbReference>
<dbReference type="PANTHER" id="PTHR30273">
    <property type="entry name" value="PERIPLASMIC SIGNAL SENSOR AND SIGMA FACTOR ACTIVATOR FECR-RELATED"/>
    <property type="match status" value="1"/>
</dbReference>
<dbReference type="Gene3D" id="3.55.50.30">
    <property type="match status" value="1"/>
</dbReference>
<dbReference type="InterPro" id="IPR032508">
    <property type="entry name" value="FecR_C"/>
</dbReference>
<evidence type="ECO:0000256" key="1">
    <source>
        <dbReference type="SAM" id="Phobius"/>
    </source>
</evidence>
<dbReference type="InterPro" id="IPR006860">
    <property type="entry name" value="FecR"/>
</dbReference>
<dbReference type="Proteomes" id="UP000223913">
    <property type="component" value="Unassembled WGS sequence"/>
</dbReference>
<dbReference type="Pfam" id="PF16344">
    <property type="entry name" value="FecR_C"/>
    <property type="match status" value="1"/>
</dbReference>
<feature type="transmembrane region" description="Helical" evidence="1">
    <location>
        <begin position="103"/>
        <end position="124"/>
    </location>
</feature>
<protein>
    <submittedName>
        <fullName evidence="4">Uncharacterized protein</fullName>
    </submittedName>
</protein>
<evidence type="ECO:0000259" key="2">
    <source>
        <dbReference type="Pfam" id="PF04773"/>
    </source>
</evidence>
<gene>
    <name evidence="4" type="ORF">CRP01_38935</name>
</gene>
<sequence length="350" mass="39677">MTNQWNFYMEKENYQHHSVDELAADPDFQRWVKQPTASDQEFWRDVINTYPHLQSDILAARQLVLIAHSNERTGQWAEERKQATHDRIMQSVNQPKRRGSYRFLWVPAAAASLLFMVACIWLLWPTSVGANQEVVYRTDFGETLLLTLPDSSRVTLNSNSELRLGASWETGADRKVTLSGEAYFEIEPKPATRAKFTVVTKDLEVNVLGTAFNVFSRERETSVTLDEGTVELSLNGQAEKLLTQPGEHVVYSARDQRLLEDEVVPGTQSSWKDGVLIFEDIPLEELGNIIEETFGLEAVFQDDGIRQKRITGTVPGAHDLDLLLETLEAALKIRIIQTDSLVRFENPAAE</sequence>
<feature type="domain" description="FecR protein" evidence="2">
    <location>
        <begin position="135"/>
        <end position="231"/>
    </location>
</feature>
<keyword evidence="1" id="KW-0812">Transmembrane</keyword>
<feature type="domain" description="Protein FecR C-terminal" evidence="3">
    <location>
        <begin position="276"/>
        <end position="335"/>
    </location>
</feature>
<dbReference type="Pfam" id="PF04773">
    <property type="entry name" value="FecR"/>
    <property type="match status" value="1"/>
</dbReference>
<accession>A0A2D0MXW2</accession>
<dbReference type="PANTHER" id="PTHR30273:SF2">
    <property type="entry name" value="PROTEIN FECR"/>
    <property type="match status" value="1"/>
</dbReference>
<dbReference type="InterPro" id="IPR012373">
    <property type="entry name" value="Ferrdict_sens_TM"/>
</dbReference>
<evidence type="ECO:0000313" key="4">
    <source>
        <dbReference type="EMBL" id="PHN01057.1"/>
    </source>
</evidence>
<evidence type="ECO:0000313" key="5">
    <source>
        <dbReference type="Proteomes" id="UP000223913"/>
    </source>
</evidence>
<evidence type="ECO:0000259" key="3">
    <source>
        <dbReference type="Pfam" id="PF16344"/>
    </source>
</evidence>
<keyword evidence="5" id="KW-1185">Reference proteome</keyword>
<proteinExistence type="predicted"/>